<dbReference type="Proteomes" id="UP000007254">
    <property type="component" value="Chromosome"/>
</dbReference>
<keyword evidence="3" id="KW-0408">Iron</keyword>
<keyword evidence="2" id="KW-0479">Metal-binding</keyword>
<organism evidence="6 7">
    <name type="scientific">Winmispira thermophila (strain ATCC 700085 / DSM 6578 / Z-1203)</name>
    <name type="common">Spirochaeta thermophila</name>
    <dbReference type="NCBI Taxonomy" id="869211"/>
    <lineage>
        <taxon>Bacteria</taxon>
        <taxon>Pseudomonadati</taxon>
        <taxon>Spirochaetota</taxon>
        <taxon>Spirochaetia</taxon>
        <taxon>Winmispirales</taxon>
        <taxon>Winmispiraceae</taxon>
        <taxon>Winmispira</taxon>
    </lineage>
</organism>
<dbReference type="AlphaFoldDB" id="G0GAX0"/>
<dbReference type="PROSITE" id="PS51379">
    <property type="entry name" value="4FE4S_FER_2"/>
    <property type="match status" value="2"/>
</dbReference>
<reference evidence="6 7" key="1">
    <citation type="submission" date="2011-06" db="EMBL/GenBank/DDBJ databases">
        <title>The complete genome of Spirochaeta thermophila DSM 6578.</title>
        <authorList>
            <consortium name="US DOE Joint Genome Institute (JGI-PGF)"/>
            <person name="Lucas S."/>
            <person name="Lapidus A."/>
            <person name="Bruce D."/>
            <person name="Goodwin L."/>
            <person name="Pitluck S."/>
            <person name="Peters L."/>
            <person name="Kyrpides N."/>
            <person name="Mavromatis K."/>
            <person name="Ivanova N."/>
            <person name="Mikailova N."/>
            <person name="Pagani I."/>
            <person name="Chertkov O."/>
            <person name="Detter J.C."/>
            <person name="Tapia R."/>
            <person name="Han C."/>
            <person name="Land M."/>
            <person name="Hauser L."/>
            <person name="Markowitz V."/>
            <person name="Cheng J.-F."/>
            <person name="Hugenholtz P."/>
            <person name="Woyke T."/>
            <person name="Wu D."/>
            <person name="Spring S."/>
            <person name="Merkhoffer B."/>
            <person name="Schneider S."/>
            <person name="Klenk H.-P."/>
            <person name="Eisen J.A."/>
        </authorList>
    </citation>
    <scope>NUCLEOTIDE SEQUENCE [LARGE SCALE GENOMIC DNA]</scope>
    <source>
        <strain evidence="7">ATCC 700085 / DSM 6578 / Z-1203</strain>
    </source>
</reference>
<dbReference type="GO" id="GO:0051539">
    <property type="term" value="F:4 iron, 4 sulfur cluster binding"/>
    <property type="evidence" value="ECO:0007669"/>
    <property type="project" value="UniProtKB-KW"/>
</dbReference>
<evidence type="ECO:0000256" key="2">
    <source>
        <dbReference type="ARBA" id="ARBA00022723"/>
    </source>
</evidence>
<evidence type="ECO:0000256" key="1">
    <source>
        <dbReference type="ARBA" id="ARBA00022485"/>
    </source>
</evidence>
<feature type="domain" description="4Fe-4S ferredoxin-type" evidence="5">
    <location>
        <begin position="302"/>
        <end position="331"/>
    </location>
</feature>
<dbReference type="Pfam" id="PF04015">
    <property type="entry name" value="DUF362"/>
    <property type="match status" value="1"/>
</dbReference>
<keyword evidence="1" id="KW-0004">4Fe-4S</keyword>
<dbReference type="KEGG" id="stq:Spith_1605"/>
<dbReference type="InterPro" id="IPR007160">
    <property type="entry name" value="DUF362"/>
</dbReference>
<dbReference type="InterPro" id="IPR017896">
    <property type="entry name" value="4Fe4S_Fe-S-bd"/>
</dbReference>
<sequence>MSDVVVLRVNDYDVEAIEGVVRGWVGGRVGGGERVLVKPNVLGAYPPEKHVTTNPVVVEAVVRVLLDAGAQVWVGDSSGMPVHRGTARALEVAGMSELGRRYPVKVLPLEDVPAVDLPVPQGRVLDRVRVSGLIEEVDWVVNLPKLKAHQLTRYTGAVKNLYGCVPGGIKQQYHAQAPTPSAFAHLLLDLYSALKPKLLFSLMDAVVSLEGHGPGPTGTPRHTAFLAFSPDAPSLDLACCRAVGLDPSSVLHLRFAQERGLVDPLPGEAPPDAAPLLEAPMRFPASSPAGWLGMAASRWVRSRPRVIADRCRRCGYCARVCPVSCITMDSLPRWDYSRCIYCYCCHENCPHEAIELKEPLLLKLYRAFSGR</sequence>
<dbReference type="STRING" id="869211.Spith_1605"/>
<name>G0GAX0_WINT7</name>
<dbReference type="Pfam" id="PF00037">
    <property type="entry name" value="Fer4"/>
    <property type="match status" value="2"/>
</dbReference>
<keyword evidence="7" id="KW-1185">Reference proteome</keyword>
<dbReference type="EMBL" id="CP002903">
    <property type="protein sequence ID" value="AEJ61866.1"/>
    <property type="molecule type" value="Genomic_DNA"/>
</dbReference>
<dbReference type="PANTHER" id="PTHR43687:SF5">
    <property type="entry name" value="4FE-4S FERREDOXIN-TYPE DOMAIN-CONTAINING PROTEIN"/>
    <property type="match status" value="1"/>
</dbReference>
<dbReference type="PANTHER" id="PTHR43687">
    <property type="entry name" value="ADENYLYLSULFATE REDUCTASE, BETA SUBUNIT"/>
    <property type="match status" value="1"/>
</dbReference>
<accession>G0GAX0</accession>
<dbReference type="InterPro" id="IPR017900">
    <property type="entry name" value="4Fe4S_Fe_S_CS"/>
</dbReference>
<proteinExistence type="predicted"/>
<dbReference type="InterPro" id="IPR050572">
    <property type="entry name" value="Fe-S_Ferredoxin"/>
</dbReference>
<dbReference type="PROSITE" id="PS00198">
    <property type="entry name" value="4FE4S_FER_1"/>
    <property type="match status" value="1"/>
</dbReference>
<keyword evidence="4" id="KW-0411">Iron-sulfur</keyword>
<dbReference type="HOGENOM" id="CLU_058393_1_0_12"/>
<evidence type="ECO:0000313" key="7">
    <source>
        <dbReference type="Proteomes" id="UP000007254"/>
    </source>
</evidence>
<evidence type="ECO:0000259" key="5">
    <source>
        <dbReference type="PROSITE" id="PS51379"/>
    </source>
</evidence>
<evidence type="ECO:0000256" key="3">
    <source>
        <dbReference type="ARBA" id="ARBA00023004"/>
    </source>
</evidence>
<protein>
    <recommendedName>
        <fullName evidence="5">4Fe-4S ferredoxin-type domain-containing protein</fullName>
    </recommendedName>
</protein>
<evidence type="ECO:0000313" key="6">
    <source>
        <dbReference type="EMBL" id="AEJ61866.1"/>
    </source>
</evidence>
<evidence type="ECO:0000256" key="4">
    <source>
        <dbReference type="ARBA" id="ARBA00023014"/>
    </source>
</evidence>
<feature type="domain" description="4Fe-4S ferredoxin-type" evidence="5">
    <location>
        <begin position="332"/>
        <end position="359"/>
    </location>
</feature>
<dbReference type="GO" id="GO:0046872">
    <property type="term" value="F:metal ion binding"/>
    <property type="evidence" value="ECO:0007669"/>
    <property type="project" value="UniProtKB-KW"/>
</dbReference>
<dbReference type="Gene3D" id="3.30.70.20">
    <property type="match status" value="1"/>
</dbReference>
<dbReference type="RefSeq" id="WP_014625196.1">
    <property type="nucleotide sequence ID" value="NC_017583.1"/>
</dbReference>
<dbReference type="OrthoDB" id="9807879at2"/>
<dbReference type="SUPFAM" id="SSF54862">
    <property type="entry name" value="4Fe-4S ferredoxins"/>
    <property type="match status" value="1"/>
</dbReference>
<gene>
    <name evidence="6" type="ordered locus">Spith_1605</name>
</gene>